<dbReference type="RefSeq" id="WP_151182900.1">
    <property type="nucleotide sequence ID" value="NZ_VZUQ01000069.1"/>
</dbReference>
<evidence type="ECO:0000313" key="3">
    <source>
        <dbReference type="Proteomes" id="UP000480943"/>
    </source>
</evidence>
<sequence>MHYILLSFPLLWILNLCLSFLGHGLMVDGLFYDTSPHPEDLPSQGIFPDTVYLYMVFLGTPIMYFFGLLLSWRKSYYKWLWVYLVVGIGVTTLLFLL</sequence>
<dbReference type="EMBL" id="VZUQ01000069">
    <property type="protein sequence ID" value="KAB1179765.1"/>
    <property type="molecule type" value="Genomic_DNA"/>
</dbReference>
<protein>
    <submittedName>
        <fullName evidence="2">Uncharacterized protein</fullName>
    </submittedName>
</protein>
<comment type="caution">
    <text evidence="2">The sequence shown here is derived from an EMBL/GenBank/DDBJ whole genome shotgun (WGS) entry which is preliminary data.</text>
</comment>
<accession>A0AAD3WV02</accession>
<keyword evidence="1" id="KW-1133">Transmembrane helix</keyword>
<gene>
    <name evidence="2" type="ORF">F6450_12540</name>
</gene>
<evidence type="ECO:0000256" key="1">
    <source>
        <dbReference type="SAM" id="Phobius"/>
    </source>
</evidence>
<evidence type="ECO:0000313" key="2">
    <source>
        <dbReference type="EMBL" id="KAB1179765.1"/>
    </source>
</evidence>
<proteinExistence type="predicted"/>
<keyword evidence="1" id="KW-0812">Transmembrane</keyword>
<keyword evidence="1" id="KW-0472">Membrane</keyword>
<name>A0AAD3WV02_PHODD</name>
<feature type="transmembrane region" description="Helical" evidence="1">
    <location>
        <begin position="79"/>
        <end position="96"/>
    </location>
</feature>
<organism evidence="2 3">
    <name type="scientific">Photobacterium damselae subsp. damselae</name>
    <name type="common">Listonella damsela</name>
    <dbReference type="NCBI Taxonomy" id="85581"/>
    <lineage>
        <taxon>Bacteria</taxon>
        <taxon>Pseudomonadati</taxon>
        <taxon>Pseudomonadota</taxon>
        <taxon>Gammaproteobacteria</taxon>
        <taxon>Vibrionales</taxon>
        <taxon>Vibrionaceae</taxon>
        <taxon>Photobacterium</taxon>
    </lineage>
</organism>
<reference evidence="2 3" key="1">
    <citation type="submission" date="2019-09" db="EMBL/GenBank/DDBJ databases">
        <title>Photobacterium damselae subsp. damselae CDC-2227-81, a human clinical isolate.</title>
        <authorList>
            <person name="Osorio C.R."/>
        </authorList>
    </citation>
    <scope>NUCLEOTIDE SEQUENCE [LARGE SCALE GENOMIC DNA]</scope>
    <source>
        <strain evidence="2 3">CDC-2227-81</strain>
    </source>
</reference>
<dbReference type="Proteomes" id="UP000480943">
    <property type="component" value="Unassembled WGS sequence"/>
</dbReference>
<dbReference type="AlphaFoldDB" id="A0AAD3WV02"/>
<feature type="transmembrane region" description="Helical" evidence="1">
    <location>
        <begin position="51"/>
        <end position="72"/>
    </location>
</feature>